<dbReference type="eggNOG" id="ENOG502T141">
    <property type="taxonomic scope" value="Eukaryota"/>
</dbReference>
<dbReference type="AlphaFoldDB" id="K3W2E4"/>
<reference evidence="3 4" key="1">
    <citation type="journal article" date="2012" name="PLoS Pathog.">
        <title>Comparative pathogenomics reveals horizontally acquired novel virulence genes in fungi infecting cereal hosts.</title>
        <authorList>
            <person name="Gardiner D.M."/>
            <person name="McDonald M.C."/>
            <person name="Covarelli L."/>
            <person name="Solomon P.S."/>
            <person name="Rusu A.G."/>
            <person name="Marshall M."/>
            <person name="Kazan K."/>
            <person name="Chakraborty S."/>
            <person name="McDonald B.A."/>
            <person name="Manners J.M."/>
        </authorList>
    </citation>
    <scope>NUCLEOTIDE SEQUENCE [LARGE SCALE GENOMIC DNA]</scope>
    <source>
        <strain evidence="3 4">CS3096</strain>
    </source>
</reference>
<evidence type="ECO:0000313" key="4">
    <source>
        <dbReference type="Proteomes" id="UP000007978"/>
    </source>
</evidence>
<keyword evidence="2" id="KW-0732">Signal</keyword>
<feature type="region of interest" description="Disordered" evidence="1">
    <location>
        <begin position="385"/>
        <end position="425"/>
    </location>
</feature>
<evidence type="ECO:0000256" key="1">
    <source>
        <dbReference type="SAM" id="MobiDB-lite"/>
    </source>
</evidence>
<dbReference type="EMBL" id="AFNW01000058">
    <property type="protein sequence ID" value="EKJ77505.1"/>
    <property type="molecule type" value="Genomic_DNA"/>
</dbReference>
<gene>
    <name evidence="3" type="ORF">FPSE_02378</name>
</gene>
<feature type="chain" id="PRO_5003867221" evidence="2">
    <location>
        <begin position="19"/>
        <end position="451"/>
    </location>
</feature>
<dbReference type="Proteomes" id="UP000007978">
    <property type="component" value="Chromosome 2"/>
</dbReference>
<evidence type="ECO:0000313" key="3">
    <source>
        <dbReference type="EMBL" id="EKJ77505.1"/>
    </source>
</evidence>
<dbReference type="GeneID" id="20360997"/>
<dbReference type="OrthoDB" id="2748312at2759"/>
<evidence type="ECO:0000256" key="2">
    <source>
        <dbReference type="SAM" id="SignalP"/>
    </source>
</evidence>
<sequence length="451" mass="47475">MLTFRILPLALWAVRSNAFSGETLQFNTGPDMISMADAAANNILIPDVAANFSEWIEGAQQMGSFGLSPRQRQCVNPGYCKIPVQTVNDVAPKGTLAFQAAAVAVIPNNAAQANATIHPPKSAAAAVSPARKVRTALTVAAAKAVNRNVVLLDATIPRPQSVVGVRAYTVRRATIACPVADAVQLVRSAVETASATIPREQTVALDLVLSGLVKRARSVARMDFARALLQRNAVRTGHVRREQLVAKMNAVGQMATVHRMAIFTCVPMTATNDIGATLELDDGCVLHYEPPGATTTENNAARLRREVPTAPVIGNAGGLLARQASCTPSTTLTRTIWETETVTETGTRTVIVQGDEATFSCPEMEVTNDVGDTLALDGECVLSFSPAEPTSSVQEEAPTQGRPTANGQGPSVPVGPSTTASADDDSAGSVSEIRVFFMVGFVAVSMLWTAL</sequence>
<organism evidence="3 4">
    <name type="scientific">Fusarium pseudograminearum (strain CS3096)</name>
    <name type="common">Wheat and barley crown-rot fungus</name>
    <dbReference type="NCBI Taxonomy" id="1028729"/>
    <lineage>
        <taxon>Eukaryota</taxon>
        <taxon>Fungi</taxon>
        <taxon>Dikarya</taxon>
        <taxon>Ascomycota</taxon>
        <taxon>Pezizomycotina</taxon>
        <taxon>Sordariomycetes</taxon>
        <taxon>Hypocreomycetidae</taxon>
        <taxon>Hypocreales</taxon>
        <taxon>Nectriaceae</taxon>
        <taxon>Fusarium</taxon>
    </lineage>
</organism>
<keyword evidence="4" id="KW-1185">Reference proteome</keyword>
<dbReference type="RefSeq" id="XP_009253772.1">
    <property type="nucleotide sequence ID" value="XM_009255497.1"/>
</dbReference>
<accession>K3W2E4</accession>
<feature type="signal peptide" evidence="2">
    <location>
        <begin position="1"/>
        <end position="18"/>
    </location>
</feature>
<comment type="caution">
    <text evidence="3">The sequence shown here is derived from an EMBL/GenBank/DDBJ whole genome shotgun (WGS) entry which is preliminary data.</text>
</comment>
<dbReference type="KEGG" id="fpu:FPSE_02378"/>
<protein>
    <submittedName>
        <fullName evidence="3">Uncharacterized protein</fullName>
    </submittedName>
</protein>
<dbReference type="HOGENOM" id="CLU_042305_0_0_1"/>
<proteinExistence type="predicted"/>
<name>K3W2E4_FUSPC</name>